<evidence type="ECO:0000256" key="1">
    <source>
        <dbReference type="ARBA" id="ARBA00022857"/>
    </source>
</evidence>
<evidence type="ECO:0000256" key="3">
    <source>
        <dbReference type="SAM" id="MobiDB-lite"/>
    </source>
</evidence>
<protein>
    <submittedName>
        <fullName evidence="5">Aldo/keto reductase</fullName>
    </submittedName>
</protein>
<comment type="caution">
    <text evidence="5">The sequence shown here is derived from an EMBL/GenBank/DDBJ whole genome shotgun (WGS) entry which is preliminary data.</text>
</comment>
<reference evidence="5" key="1">
    <citation type="submission" date="2020-11" db="EMBL/GenBank/DDBJ databases">
        <authorList>
            <consortium name="DOE Joint Genome Institute"/>
            <person name="Ahrendt S."/>
            <person name="Riley R."/>
            <person name="Andreopoulos W."/>
            <person name="Labutti K."/>
            <person name="Pangilinan J."/>
            <person name="Ruiz-Duenas F.J."/>
            <person name="Barrasa J.M."/>
            <person name="Sanchez-Garcia M."/>
            <person name="Camarero S."/>
            <person name="Miyauchi S."/>
            <person name="Serrano A."/>
            <person name="Linde D."/>
            <person name="Babiker R."/>
            <person name="Drula E."/>
            <person name="Ayuso-Fernandez I."/>
            <person name="Pacheco R."/>
            <person name="Padilla G."/>
            <person name="Ferreira P."/>
            <person name="Barriuso J."/>
            <person name="Kellner H."/>
            <person name="Castanera R."/>
            <person name="Alfaro M."/>
            <person name="Ramirez L."/>
            <person name="Pisabarro A.G."/>
            <person name="Kuo A."/>
            <person name="Tritt A."/>
            <person name="Lipzen A."/>
            <person name="He G."/>
            <person name="Yan M."/>
            <person name="Ng V."/>
            <person name="Cullen D."/>
            <person name="Martin F."/>
            <person name="Rosso M.-N."/>
            <person name="Henrissat B."/>
            <person name="Hibbett D."/>
            <person name="Martinez A.T."/>
            <person name="Grigoriev I.V."/>
        </authorList>
    </citation>
    <scope>NUCLEOTIDE SEQUENCE</scope>
    <source>
        <strain evidence="5">CBS 506.95</strain>
    </source>
</reference>
<sequence>MTETESFFTPASPPRTKLGAYRVLSPNAGAHVSPLVLGAMSVGDQWHKLGLGSMSKEESFQLLDAFYDKGGNFIDTANNYQDETSEIFIGEWAEKRGIRDHLFIATKYTNNFKRTAKFDQKIVYAGNNAKSLHISVEQSLKKLRTSYIDLMYLHWWDWSTSIEEVMKSLHTLVLARKVLYLGVSDTPAWVVSKANQYARDHALTPFVVYQGAWSVLERSFERDIIPMARSEGMALAPWNVLAGGKIRTDEEEERRRQTGEHGRKVMGSEWERTEDEKKVCKALEKVASEVGAKHITAVAIAYVMQKTTYVFPIIGGRKVEHLEANLEALSISLTQEQIKYLESVVAFDPGFPMTMLGDGTGPNQLLSLTAQVAPLPLAQPLRPTQ</sequence>
<dbReference type="SUPFAM" id="SSF51430">
    <property type="entry name" value="NAD(P)-linked oxidoreductase"/>
    <property type="match status" value="1"/>
</dbReference>
<dbReference type="AlphaFoldDB" id="A0A9P6EPS2"/>
<dbReference type="OrthoDB" id="48988at2759"/>
<evidence type="ECO:0000313" key="5">
    <source>
        <dbReference type="EMBL" id="KAF9533756.1"/>
    </source>
</evidence>
<feature type="domain" description="NADP-dependent oxidoreductase" evidence="4">
    <location>
        <begin position="34"/>
        <end position="345"/>
    </location>
</feature>
<gene>
    <name evidence="5" type="ORF">CPB83DRAFT_831605</name>
</gene>
<dbReference type="Pfam" id="PF00248">
    <property type="entry name" value="Aldo_ket_red"/>
    <property type="match status" value="1"/>
</dbReference>
<name>A0A9P6EPS2_9AGAR</name>
<dbReference type="Proteomes" id="UP000807306">
    <property type="component" value="Unassembled WGS sequence"/>
</dbReference>
<dbReference type="InterPro" id="IPR050523">
    <property type="entry name" value="AKR_Detox_Biosynth"/>
</dbReference>
<dbReference type="PANTHER" id="PTHR43364:SF7">
    <property type="entry name" value="NADP-DEPENDENT OXIDOREDUCTASE DOMAIN-CONTAINING PROTEIN-RELATED"/>
    <property type="match status" value="1"/>
</dbReference>
<dbReference type="EMBL" id="MU157827">
    <property type="protein sequence ID" value="KAF9533756.1"/>
    <property type="molecule type" value="Genomic_DNA"/>
</dbReference>
<proteinExistence type="inferred from homology"/>
<comment type="similarity">
    <text evidence="2">Belongs to the aldo/keto reductase family. Aldo/keto reductase 2 subfamily.</text>
</comment>
<feature type="region of interest" description="Disordered" evidence="3">
    <location>
        <begin position="249"/>
        <end position="270"/>
    </location>
</feature>
<dbReference type="InterPro" id="IPR036812">
    <property type="entry name" value="NAD(P)_OxRdtase_dom_sf"/>
</dbReference>
<feature type="compositionally biased region" description="Basic and acidic residues" evidence="3">
    <location>
        <begin position="253"/>
        <end position="263"/>
    </location>
</feature>
<accession>A0A9P6EPS2</accession>
<evidence type="ECO:0000259" key="4">
    <source>
        <dbReference type="Pfam" id="PF00248"/>
    </source>
</evidence>
<dbReference type="InterPro" id="IPR023210">
    <property type="entry name" value="NADP_OxRdtase_dom"/>
</dbReference>
<dbReference type="Gene3D" id="3.20.20.100">
    <property type="entry name" value="NADP-dependent oxidoreductase domain"/>
    <property type="match status" value="1"/>
</dbReference>
<keyword evidence="1" id="KW-0521">NADP</keyword>
<organism evidence="5 6">
    <name type="scientific">Crepidotus variabilis</name>
    <dbReference type="NCBI Taxonomy" id="179855"/>
    <lineage>
        <taxon>Eukaryota</taxon>
        <taxon>Fungi</taxon>
        <taxon>Dikarya</taxon>
        <taxon>Basidiomycota</taxon>
        <taxon>Agaricomycotina</taxon>
        <taxon>Agaricomycetes</taxon>
        <taxon>Agaricomycetidae</taxon>
        <taxon>Agaricales</taxon>
        <taxon>Agaricineae</taxon>
        <taxon>Crepidotaceae</taxon>
        <taxon>Crepidotus</taxon>
    </lineage>
</organism>
<evidence type="ECO:0000313" key="6">
    <source>
        <dbReference type="Proteomes" id="UP000807306"/>
    </source>
</evidence>
<keyword evidence="6" id="KW-1185">Reference proteome</keyword>
<dbReference type="PANTHER" id="PTHR43364">
    <property type="entry name" value="NADH-SPECIFIC METHYLGLYOXAL REDUCTASE-RELATED"/>
    <property type="match status" value="1"/>
</dbReference>
<evidence type="ECO:0000256" key="2">
    <source>
        <dbReference type="ARBA" id="ARBA00038157"/>
    </source>
</evidence>